<dbReference type="InterPro" id="IPR011006">
    <property type="entry name" value="CheY-like_superfamily"/>
</dbReference>
<dbReference type="Gene3D" id="2.40.50.1020">
    <property type="entry name" value="LytTr DNA-binding domain"/>
    <property type="match status" value="1"/>
</dbReference>
<sequence length="234" mass="26721">MTYKTLNTIVVEDSDTQRTAITKLAKEHPQLKVLGDYSNGILALNAIQKNKVDLILLDIEMPVVNGFDLLDSLEKPPQIILISNKSDYALKAFDYPNITDYLQKPIDKARFTTAIGRVVKTHHQMTISNKNRDFVYVNVDLQKKKIYLNTIKWIEALGDYIKIVTTEDNYVVLSTMKSFLEQVPGKNLIRIHKSYIVNVKKIDNWSSTKVEVAGTKLPMSRSHKEVLEKILITT</sequence>
<feature type="modified residue" description="4-aspartylphosphate" evidence="2">
    <location>
        <position position="58"/>
    </location>
</feature>
<evidence type="ECO:0000259" key="3">
    <source>
        <dbReference type="PROSITE" id="PS50110"/>
    </source>
</evidence>
<feature type="domain" description="Response regulatory" evidence="3">
    <location>
        <begin position="7"/>
        <end position="119"/>
    </location>
</feature>
<dbReference type="PROSITE" id="PS50930">
    <property type="entry name" value="HTH_LYTTR"/>
    <property type="match status" value="1"/>
</dbReference>
<accession>A0ABR7UW45</accession>
<proteinExistence type="predicted"/>
<keyword evidence="6" id="KW-1185">Reference proteome</keyword>
<dbReference type="InterPro" id="IPR001789">
    <property type="entry name" value="Sig_transdc_resp-reg_receiver"/>
</dbReference>
<organism evidence="5 6">
    <name type="scientific">Maribacter aquimaris</name>
    <dbReference type="NCBI Taxonomy" id="2737171"/>
    <lineage>
        <taxon>Bacteria</taxon>
        <taxon>Pseudomonadati</taxon>
        <taxon>Bacteroidota</taxon>
        <taxon>Flavobacteriia</taxon>
        <taxon>Flavobacteriales</taxon>
        <taxon>Flavobacteriaceae</taxon>
        <taxon>Maribacter</taxon>
    </lineage>
</organism>
<dbReference type="InterPro" id="IPR007492">
    <property type="entry name" value="LytTR_DNA-bd_dom"/>
</dbReference>
<dbReference type="InterPro" id="IPR050595">
    <property type="entry name" value="Bact_response_regulator"/>
</dbReference>
<dbReference type="SMART" id="SM00448">
    <property type="entry name" value="REC"/>
    <property type="match status" value="1"/>
</dbReference>
<protein>
    <submittedName>
        <fullName evidence="5">Response regulator transcription factor</fullName>
    </submittedName>
</protein>
<evidence type="ECO:0000256" key="2">
    <source>
        <dbReference type="PROSITE-ProRule" id="PRU00169"/>
    </source>
</evidence>
<dbReference type="Pfam" id="PF00072">
    <property type="entry name" value="Response_reg"/>
    <property type="match status" value="1"/>
</dbReference>
<evidence type="ECO:0000256" key="1">
    <source>
        <dbReference type="ARBA" id="ARBA00022553"/>
    </source>
</evidence>
<dbReference type="PANTHER" id="PTHR44591">
    <property type="entry name" value="STRESS RESPONSE REGULATOR PROTEIN 1"/>
    <property type="match status" value="1"/>
</dbReference>
<dbReference type="PANTHER" id="PTHR44591:SF3">
    <property type="entry name" value="RESPONSE REGULATORY DOMAIN-CONTAINING PROTEIN"/>
    <property type="match status" value="1"/>
</dbReference>
<dbReference type="SUPFAM" id="SSF52172">
    <property type="entry name" value="CheY-like"/>
    <property type="match status" value="1"/>
</dbReference>
<dbReference type="RefSeq" id="WP_188242251.1">
    <property type="nucleotide sequence ID" value="NZ_JABTCF010000001.1"/>
</dbReference>
<reference evidence="5" key="1">
    <citation type="submission" date="2020-05" db="EMBL/GenBank/DDBJ databases">
        <title>The draft genome sequence of Maribacter sp. ANRC-HE7.</title>
        <authorList>
            <person name="Mu L."/>
        </authorList>
    </citation>
    <scope>NUCLEOTIDE SEQUENCE</scope>
    <source>
        <strain evidence="5">ANRC-HE7</strain>
    </source>
</reference>
<dbReference type="Proteomes" id="UP001166021">
    <property type="component" value="Unassembled WGS sequence"/>
</dbReference>
<keyword evidence="1 2" id="KW-0597">Phosphoprotein</keyword>
<gene>
    <name evidence="5" type="ORF">HPE56_02890</name>
</gene>
<dbReference type="Pfam" id="PF04397">
    <property type="entry name" value="LytTR"/>
    <property type="match status" value="1"/>
</dbReference>
<comment type="caution">
    <text evidence="5">The sequence shown here is derived from an EMBL/GenBank/DDBJ whole genome shotgun (WGS) entry which is preliminary data.</text>
</comment>
<name>A0ABR7UW45_9FLAO</name>
<feature type="domain" description="HTH LytTR-type" evidence="4">
    <location>
        <begin position="153"/>
        <end position="232"/>
    </location>
</feature>
<dbReference type="Gene3D" id="3.40.50.2300">
    <property type="match status" value="1"/>
</dbReference>
<evidence type="ECO:0000313" key="6">
    <source>
        <dbReference type="Proteomes" id="UP001166021"/>
    </source>
</evidence>
<dbReference type="SMART" id="SM00850">
    <property type="entry name" value="LytTR"/>
    <property type="match status" value="1"/>
</dbReference>
<evidence type="ECO:0000259" key="4">
    <source>
        <dbReference type="PROSITE" id="PS50930"/>
    </source>
</evidence>
<dbReference type="EMBL" id="JABTCF010000001">
    <property type="protein sequence ID" value="MBD0776729.1"/>
    <property type="molecule type" value="Genomic_DNA"/>
</dbReference>
<dbReference type="PROSITE" id="PS50110">
    <property type="entry name" value="RESPONSE_REGULATORY"/>
    <property type="match status" value="1"/>
</dbReference>
<evidence type="ECO:0000313" key="5">
    <source>
        <dbReference type="EMBL" id="MBD0776729.1"/>
    </source>
</evidence>